<dbReference type="Proteomes" id="UP001159363">
    <property type="component" value="Chromosome 1"/>
</dbReference>
<reference evidence="2 3" key="1">
    <citation type="submission" date="2023-02" db="EMBL/GenBank/DDBJ databases">
        <title>LHISI_Scaffold_Assembly.</title>
        <authorList>
            <person name="Stuart O.P."/>
            <person name="Cleave R."/>
            <person name="Magrath M.J.L."/>
            <person name="Mikheyev A.S."/>
        </authorList>
    </citation>
    <scope>NUCLEOTIDE SEQUENCE [LARGE SCALE GENOMIC DNA]</scope>
    <source>
        <strain evidence="2">Daus_M_001</strain>
        <tissue evidence="2">Leg muscle</tissue>
    </source>
</reference>
<name>A0ABQ9IF59_9NEOP</name>
<feature type="region of interest" description="Disordered" evidence="1">
    <location>
        <begin position="1"/>
        <end position="31"/>
    </location>
</feature>
<sequence>MRKCRRRGHRDPGWLSMKMADTSAGSGPTIKAKKGRDLKVLKHATCGEPPFCWILWAIDCRCVRNGMHRTLEAPWASGFVSITDRATLARAQKSEDGVSAMTKLPRFLTHSTRRRGSLHSIVTVDIVVQAACTGIWTAVSTSRASSPARIGVQRRSPPVKAGVLQGNSLKAGPVPGDGILVRFGEGQQRVMAKAKSHAILDSGGVVVRLLASHRGKPGSIPKRGHPSPTGFSHVVIVPDDTAGRWVFSGISRFPRPCILALLQPCLTSHSSALETSLLRAVQISSLTHRRIVAADPVTCAYPFSDRPRDALRKRALRLIGCRMPCCPGWRVITQALIGERRVATKCCWPATLFYWRQGFRRVASSTCPRHQAVRKSDVRKSGSSHRRHWHAAQCRSRAVLSRNNTTSVWGNTPPTERVFGAEGVNARPKTRRHQGSSVDSLQTGAHAAREPSLHWEQACAYPVLNDAHDKSETTTSILACVQQRRTVIGVCPSDPVSCAPRAICPYKETRIVQRAYCLSRPSGVPLGVEQAALQKRKRTTSVAITSLPLQQNGPTSRGATAIERSGVNGRAPRKPADQWRRLDVEELTQGTRRTEVRASCAAIPAVVNPRARADTQCPRHVTKEALRTTMARRIRCPVARTRDDLTGDWSSGAAGDPEISQFIRRLCLRLGPRWRSGQTIRLPPTRTRLDSRRGRFRVFTCGDRAGRWRVFSGIFPPLHSGAAPYSPHFTHIGSQDLAVKAYLAVLLLDTDIWVRKITRVCWPVTVTQQPSTHSDLSYVSASKRQVSPQTRWLGFRHVPIRRESTLSLTLDVTESPLCCLNSEEKVREGERTTMVHSVITLAPSLAAMLFSNRARVRVASEREHTFDVLSPVFYLTESSVECRAGGLLKTSAVEWREPMRVKRGEYGVAPECKGGGKRQIAEKTRRPAASSGTKVPRWKASALAATPTAGSQSG</sequence>
<dbReference type="EMBL" id="JARBHB010000001">
    <property type="protein sequence ID" value="KAJ8894996.1"/>
    <property type="molecule type" value="Genomic_DNA"/>
</dbReference>
<keyword evidence="3" id="KW-1185">Reference proteome</keyword>
<proteinExistence type="predicted"/>
<accession>A0ABQ9IF59</accession>
<evidence type="ECO:0000313" key="3">
    <source>
        <dbReference type="Proteomes" id="UP001159363"/>
    </source>
</evidence>
<gene>
    <name evidence="2" type="ORF">PR048_000305</name>
</gene>
<feature type="region of interest" description="Disordered" evidence="1">
    <location>
        <begin position="912"/>
        <end position="954"/>
    </location>
</feature>
<evidence type="ECO:0000256" key="1">
    <source>
        <dbReference type="SAM" id="MobiDB-lite"/>
    </source>
</evidence>
<evidence type="ECO:0000313" key="2">
    <source>
        <dbReference type="EMBL" id="KAJ8894996.1"/>
    </source>
</evidence>
<organism evidence="2 3">
    <name type="scientific">Dryococelus australis</name>
    <dbReference type="NCBI Taxonomy" id="614101"/>
    <lineage>
        <taxon>Eukaryota</taxon>
        <taxon>Metazoa</taxon>
        <taxon>Ecdysozoa</taxon>
        <taxon>Arthropoda</taxon>
        <taxon>Hexapoda</taxon>
        <taxon>Insecta</taxon>
        <taxon>Pterygota</taxon>
        <taxon>Neoptera</taxon>
        <taxon>Polyneoptera</taxon>
        <taxon>Phasmatodea</taxon>
        <taxon>Verophasmatodea</taxon>
        <taxon>Anareolatae</taxon>
        <taxon>Phasmatidae</taxon>
        <taxon>Eurycanthinae</taxon>
        <taxon>Dryococelus</taxon>
    </lineage>
</organism>
<comment type="caution">
    <text evidence="2">The sequence shown here is derived from an EMBL/GenBank/DDBJ whole genome shotgun (WGS) entry which is preliminary data.</text>
</comment>
<protein>
    <submittedName>
        <fullName evidence="2">Uncharacterized protein</fullName>
    </submittedName>
</protein>